<dbReference type="OrthoDB" id="8885052at2759"/>
<accession>A0A8C5Q760</accession>
<dbReference type="Proteomes" id="UP000694569">
    <property type="component" value="Unplaced"/>
</dbReference>
<organism evidence="1 2">
    <name type="scientific">Leptobrachium leishanense</name>
    <name type="common">Leishan spiny toad</name>
    <dbReference type="NCBI Taxonomy" id="445787"/>
    <lineage>
        <taxon>Eukaryota</taxon>
        <taxon>Metazoa</taxon>
        <taxon>Chordata</taxon>
        <taxon>Craniata</taxon>
        <taxon>Vertebrata</taxon>
        <taxon>Euteleostomi</taxon>
        <taxon>Amphibia</taxon>
        <taxon>Batrachia</taxon>
        <taxon>Anura</taxon>
        <taxon>Pelobatoidea</taxon>
        <taxon>Megophryidae</taxon>
        <taxon>Leptobrachium</taxon>
    </lineage>
</organism>
<name>A0A8C5Q760_9ANUR</name>
<dbReference type="Ensembl" id="ENSLLET00000034552.1">
    <property type="protein sequence ID" value="ENSLLEP00000033281.1"/>
    <property type="gene ID" value="ENSLLEG00000021058.1"/>
</dbReference>
<sequence length="92" mass="10219">MTLPFSPWGVTCRCGSVNITGSIKKTLLDSLLIEAAMICEFTTSECPVEPLSPPIRTVEFSVDKNRPRLLYKTKTTFTTPGVEQQRVLDKAN</sequence>
<reference evidence="1" key="1">
    <citation type="submission" date="2025-08" db="UniProtKB">
        <authorList>
            <consortium name="Ensembl"/>
        </authorList>
    </citation>
    <scope>IDENTIFICATION</scope>
</reference>
<reference evidence="1" key="2">
    <citation type="submission" date="2025-09" db="UniProtKB">
        <authorList>
            <consortium name="Ensembl"/>
        </authorList>
    </citation>
    <scope>IDENTIFICATION</scope>
</reference>
<evidence type="ECO:0000313" key="1">
    <source>
        <dbReference type="Ensembl" id="ENSLLEP00000033281.1"/>
    </source>
</evidence>
<keyword evidence="2" id="KW-1185">Reference proteome</keyword>
<proteinExistence type="predicted"/>
<protein>
    <submittedName>
        <fullName evidence="1">Uncharacterized protein</fullName>
    </submittedName>
</protein>
<dbReference type="AlphaFoldDB" id="A0A8C5Q760"/>
<dbReference type="GeneTree" id="ENSGT00980000199422"/>
<evidence type="ECO:0000313" key="2">
    <source>
        <dbReference type="Proteomes" id="UP000694569"/>
    </source>
</evidence>